<dbReference type="EMBL" id="FRAG01000097">
    <property type="protein sequence ID" value="SHK58027.1"/>
    <property type="molecule type" value="Genomic_DNA"/>
</dbReference>
<feature type="chain" id="PRO_5012319456" description="Lipoprotein" evidence="1">
    <location>
        <begin position="23"/>
        <end position="287"/>
    </location>
</feature>
<accession>A0A1M6TM43</accession>
<dbReference type="PROSITE" id="PS51257">
    <property type="entry name" value="PROKAR_LIPOPROTEIN"/>
    <property type="match status" value="1"/>
</dbReference>
<dbReference type="Proteomes" id="UP000184465">
    <property type="component" value="Unassembled WGS sequence"/>
</dbReference>
<protein>
    <recommendedName>
        <fullName evidence="4">Lipoprotein</fullName>
    </recommendedName>
</protein>
<evidence type="ECO:0000313" key="3">
    <source>
        <dbReference type="Proteomes" id="UP000184465"/>
    </source>
</evidence>
<sequence>MKFFKWCVIFSAILLMLVSCKATVNDKQAPIEYLDLSKENEKIYFFDDTAEEKFADQFQLLDISDSSVHIVDNILNIYIQFDKSVTRKDISNARNYFMRYAVLKNYKYTGFPYQEVHDKNIFYDSAILRIFIDNNLIIYEKYNKKTNEFNYYENTAINVASRDYKDKYMEKFIKDVNSKIKKHKNIKVINPFKGNVILLKISTKNKLENNEIQVIKDLVSSELAVKLKSESEAVQNLESNTKYLGIVIELLTENEKYAEYTYFNGIDKRWITENWMNFDFFKESFNN</sequence>
<dbReference type="AlphaFoldDB" id="A0A1M6TM43"/>
<organism evidence="2 3">
    <name type="scientific">Paramaledivibacter caminithermalis (strain DSM 15212 / CIP 107654 / DViRD3)</name>
    <name type="common">Clostridium caminithermale</name>
    <dbReference type="NCBI Taxonomy" id="1121301"/>
    <lineage>
        <taxon>Bacteria</taxon>
        <taxon>Bacillati</taxon>
        <taxon>Bacillota</taxon>
        <taxon>Clostridia</taxon>
        <taxon>Peptostreptococcales</taxon>
        <taxon>Caminicellaceae</taxon>
        <taxon>Paramaledivibacter</taxon>
    </lineage>
</organism>
<keyword evidence="1" id="KW-0732">Signal</keyword>
<evidence type="ECO:0000313" key="2">
    <source>
        <dbReference type="EMBL" id="SHK58027.1"/>
    </source>
</evidence>
<feature type="signal peptide" evidence="1">
    <location>
        <begin position="1"/>
        <end position="22"/>
    </location>
</feature>
<keyword evidence="3" id="KW-1185">Reference proteome</keyword>
<evidence type="ECO:0000256" key="1">
    <source>
        <dbReference type="SAM" id="SignalP"/>
    </source>
</evidence>
<reference evidence="3" key="1">
    <citation type="submission" date="2016-11" db="EMBL/GenBank/DDBJ databases">
        <authorList>
            <person name="Varghese N."/>
            <person name="Submissions S."/>
        </authorList>
    </citation>
    <scope>NUCLEOTIDE SEQUENCE [LARGE SCALE GENOMIC DNA]</scope>
    <source>
        <strain evidence="3">DSM 15212 / CIP 107654 / DViRD3</strain>
    </source>
</reference>
<dbReference type="STRING" id="1121301.SAMN02745912_03732"/>
<dbReference type="RefSeq" id="WP_073153559.1">
    <property type="nucleotide sequence ID" value="NZ_FRAG01000097.1"/>
</dbReference>
<proteinExistence type="predicted"/>
<evidence type="ECO:0008006" key="4">
    <source>
        <dbReference type="Google" id="ProtNLM"/>
    </source>
</evidence>
<name>A0A1M6TM43_PARC5</name>
<gene>
    <name evidence="2" type="ORF">SAMN02745912_03732</name>
</gene>